<gene>
    <name evidence="1" type="ORF">CPAG_08917</name>
</gene>
<proteinExistence type="predicted"/>
<name>A0A0J6FQH4_COCPO</name>
<dbReference type="EMBL" id="DS268114">
    <property type="protein sequence ID" value="KMM72623.1"/>
    <property type="molecule type" value="Genomic_DNA"/>
</dbReference>
<sequence>MDRLFYNYEKLMVENVLLIQENMELCTANGKQQWKTRRSTYVPQGGAARHVQEDNEEPVQEACDSVQVAGVTVNASMEYEANQFFVQYTALSVLGLSGPQGPRTPYKEIMMTLCRKMVKTLYEGVPPNTAAYAKPLSILPVHALIMVSSGQLIGWVMIGKVSPQTTDNDLENLFSGIALPDKESGERCHHQVWGAVSALQNKSVIPKFDIKKFKDWLLDYANQWLAKPDPRTVHDYRDKLVARSVSWFIIVSKEFVLP</sequence>
<reference evidence="1" key="1">
    <citation type="submission" date="2007-06" db="EMBL/GenBank/DDBJ databases">
        <title>The Genome Sequence of Coccidioides posadasii RMSCC_3488.</title>
        <authorList>
            <consortium name="Coccidioides Genome Resources Consortium"/>
            <consortium name="The Broad Institute Genome Sequencing Platform"/>
            <person name="Henn M.R."/>
            <person name="Sykes S."/>
            <person name="Young S."/>
            <person name="Jaffe D."/>
            <person name="Berlin A."/>
            <person name="Alvarez P."/>
            <person name="Butler J."/>
            <person name="Gnerre S."/>
            <person name="Grabherr M."/>
            <person name="Mauceli E."/>
            <person name="Brockman W."/>
            <person name="Kodira C."/>
            <person name="Alvarado L."/>
            <person name="Zeng Q."/>
            <person name="Crawford M."/>
            <person name="Antoine C."/>
            <person name="Devon K."/>
            <person name="Galgiani J."/>
            <person name="Orsborn K."/>
            <person name="Lewis M.L."/>
            <person name="Nusbaum C."/>
            <person name="Galagan J."/>
            <person name="Birren B."/>
        </authorList>
    </citation>
    <scope>NUCLEOTIDE SEQUENCE [LARGE SCALE GENOMIC DNA]</scope>
    <source>
        <strain evidence="1">RMSCC 3488</strain>
    </source>
</reference>
<dbReference type="Proteomes" id="UP000054567">
    <property type="component" value="Unassembled WGS sequence"/>
</dbReference>
<evidence type="ECO:0000313" key="1">
    <source>
        <dbReference type="EMBL" id="KMM72623.1"/>
    </source>
</evidence>
<dbReference type="AlphaFoldDB" id="A0A0J6FQH4"/>
<dbReference type="OrthoDB" id="4924482at2759"/>
<accession>A0A0J6FQH4</accession>
<protein>
    <submittedName>
        <fullName evidence="1">Uncharacterized protein</fullName>
    </submittedName>
</protein>
<dbReference type="VEuPathDB" id="FungiDB:CPAG_08917"/>
<organism evidence="1">
    <name type="scientific">Coccidioides posadasii RMSCC 3488</name>
    <dbReference type="NCBI Taxonomy" id="454284"/>
    <lineage>
        <taxon>Eukaryota</taxon>
        <taxon>Fungi</taxon>
        <taxon>Dikarya</taxon>
        <taxon>Ascomycota</taxon>
        <taxon>Pezizomycotina</taxon>
        <taxon>Eurotiomycetes</taxon>
        <taxon>Eurotiomycetidae</taxon>
        <taxon>Onygenales</taxon>
        <taxon>Onygenaceae</taxon>
        <taxon>Coccidioides</taxon>
    </lineage>
</organism>